<evidence type="ECO:0000256" key="1">
    <source>
        <dbReference type="ARBA" id="ARBA00022737"/>
    </source>
</evidence>
<dbReference type="EMBL" id="CASHTH010001174">
    <property type="protein sequence ID" value="CAI8012262.1"/>
    <property type="molecule type" value="Genomic_DNA"/>
</dbReference>
<evidence type="ECO:0008006" key="7">
    <source>
        <dbReference type="Google" id="ProtNLM"/>
    </source>
</evidence>
<dbReference type="InterPro" id="IPR013105">
    <property type="entry name" value="TPR_2"/>
</dbReference>
<dbReference type="PROSITE" id="PS50005">
    <property type="entry name" value="TPR"/>
    <property type="match status" value="1"/>
</dbReference>
<keyword evidence="2 3" id="KW-0802">TPR repeat</keyword>
<gene>
    <name evidence="5" type="ORF">GBAR_LOCUS7875</name>
</gene>
<evidence type="ECO:0000256" key="4">
    <source>
        <dbReference type="SAM" id="MobiDB-lite"/>
    </source>
</evidence>
<dbReference type="SUPFAM" id="SSF48452">
    <property type="entry name" value="TPR-like"/>
    <property type="match status" value="1"/>
</dbReference>
<dbReference type="PROSITE" id="PS50293">
    <property type="entry name" value="TPR_REGION"/>
    <property type="match status" value="1"/>
</dbReference>
<keyword evidence="6" id="KW-1185">Reference proteome</keyword>
<sequence>MQTLTDRNREKVRRDRAKKAVALAMHSHWDEAALMNRAILKDFPDDLEAQNRLGKALSELGRNREARKAFERALEISPHNAIARKNFDRLMSIGDQDAPRSQGRVEAAPKVFIEESGKSITTSLVSLAPPSTLLKLAPGHRVSLEIQNSRVKLIDANGVAVGSLEPRLTARLLRLVRGGNQYEAAVTSAGAQELTIIIRETFKHPSQAGTVSFPSRAGADYRVYMPGGVLDYDEDEPDVSGMGGRVIKDWSDDDTEPGDDDAFSPVIHRIINSSGDDDGDIPNDDY</sequence>
<dbReference type="Proteomes" id="UP001174909">
    <property type="component" value="Unassembled WGS sequence"/>
</dbReference>
<evidence type="ECO:0000313" key="5">
    <source>
        <dbReference type="EMBL" id="CAI8012262.1"/>
    </source>
</evidence>
<accession>A0AA35RJL3</accession>
<proteinExistence type="predicted"/>
<keyword evidence="1" id="KW-0677">Repeat</keyword>
<protein>
    <recommendedName>
        <fullName evidence="7">Tetratricopeptide repeat protein</fullName>
    </recommendedName>
</protein>
<comment type="caution">
    <text evidence="5">The sequence shown here is derived from an EMBL/GenBank/DDBJ whole genome shotgun (WGS) entry which is preliminary data.</text>
</comment>
<dbReference type="InterPro" id="IPR011990">
    <property type="entry name" value="TPR-like_helical_dom_sf"/>
</dbReference>
<reference evidence="5" key="1">
    <citation type="submission" date="2023-03" db="EMBL/GenBank/DDBJ databases">
        <authorList>
            <person name="Steffen K."/>
            <person name="Cardenas P."/>
        </authorList>
    </citation>
    <scope>NUCLEOTIDE SEQUENCE</scope>
</reference>
<evidence type="ECO:0000313" key="6">
    <source>
        <dbReference type="Proteomes" id="UP001174909"/>
    </source>
</evidence>
<dbReference type="SMART" id="SM00028">
    <property type="entry name" value="TPR"/>
    <property type="match status" value="1"/>
</dbReference>
<evidence type="ECO:0000256" key="2">
    <source>
        <dbReference type="ARBA" id="ARBA00022803"/>
    </source>
</evidence>
<evidence type="ECO:0000256" key="3">
    <source>
        <dbReference type="PROSITE-ProRule" id="PRU00339"/>
    </source>
</evidence>
<organism evidence="5 6">
    <name type="scientific">Geodia barretti</name>
    <name type="common">Barrett's horny sponge</name>
    <dbReference type="NCBI Taxonomy" id="519541"/>
    <lineage>
        <taxon>Eukaryota</taxon>
        <taxon>Metazoa</taxon>
        <taxon>Porifera</taxon>
        <taxon>Demospongiae</taxon>
        <taxon>Heteroscleromorpha</taxon>
        <taxon>Tetractinellida</taxon>
        <taxon>Astrophorina</taxon>
        <taxon>Geodiidae</taxon>
        <taxon>Geodia</taxon>
    </lineage>
</organism>
<feature type="compositionally biased region" description="Acidic residues" evidence="4">
    <location>
        <begin position="251"/>
        <end position="262"/>
    </location>
</feature>
<dbReference type="Gene3D" id="1.25.40.10">
    <property type="entry name" value="Tetratricopeptide repeat domain"/>
    <property type="match status" value="1"/>
</dbReference>
<feature type="region of interest" description="Disordered" evidence="4">
    <location>
        <begin position="234"/>
        <end position="264"/>
    </location>
</feature>
<dbReference type="Pfam" id="PF07719">
    <property type="entry name" value="TPR_2"/>
    <property type="match status" value="1"/>
</dbReference>
<feature type="repeat" description="TPR" evidence="3">
    <location>
        <begin position="47"/>
        <end position="80"/>
    </location>
</feature>
<dbReference type="AlphaFoldDB" id="A0AA35RJL3"/>
<name>A0AA35RJL3_GEOBA</name>
<dbReference type="InterPro" id="IPR019734">
    <property type="entry name" value="TPR_rpt"/>
</dbReference>